<gene>
    <name evidence="3" type="ORF">C3L33_04079</name>
</gene>
<name>A0A6A4LSQ3_9ERIC</name>
<dbReference type="GO" id="GO:0005261">
    <property type="term" value="F:monoatomic cation channel activity"/>
    <property type="evidence" value="ECO:0007669"/>
    <property type="project" value="TreeGrafter"/>
</dbReference>
<dbReference type="PANTHER" id="PTHR13167:SF25">
    <property type="entry name" value="PIEZO-TYPE MECHANOSENSITIVE ION CHANNEL COMPONENT"/>
    <property type="match status" value="1"/>
</dbReference>
<feature type="transmembrane region" description="Helical" evidence="1">
    <location>
        <begin position="20"/>
        <end position="43"/>
    </location>
</feature>
<proteinExistence type="predicted"/>
<evidence type="ECO:0000313" key="4">
    <source>
        <dbReference type="Proteomes" id="UP000428333"/>
    </source>
</evidence>
<protein>
    <recommendedName>
        <fullName evidence="2">Piezo-type mechanosensitive ion channel homolog domain-containing protein</fullName>
    </recommendedName>
</protein>
<dbReference type="GO" id="GO:0016020">
    <property type="term" value="C:membrane"/>
    <property type="evidence" value="ECO:0007669"/>
    <property type="project" value="InterPro"/>
</dbReference>
<feature type="transmembrane region" description="Helical" evidence="1">
    <location>
        <begin position="96"/>
        <end position="119"/>
    </location>
</feature>
<organism evidence="3 4">
    <name type="scientific">Rhododendron williamsianum</name>
    <dbReference type="NCBI Taxonomy" id="262921"/>
    <lineage>
        <taxon>Eukaryota</taxon>
        <taxon>Viridiplantae</taxon>
        <taxon>Streptophyta</taxon>
        <taxon>Embryophyta</taxon>
        <taxon>Tracheophyta</taxon>
        <taxon>Spermatophyta</taxon>
        <taxon>Magnoliopsida</taxon>
        <taxon>eudicotyledons</taxon>
        <taxon>Gunneridae</taxon>
        <taxon>Pentapetalae</taxon>
        <taxon>asterids</taxon>
        <taxon>Ericales</taxon>
        <taxon>Ericaceae</taxon>
        <taxon>Ericoideae</taxon>
        <taxon>Rhodoreae</taxon>
        <taxon>Rhododendron</taxon>
    </lineage>
</organism>
<feature type="transmembrane region" description="Helical" evidence="1">
    <location>
        <begin position="55"/>
        <end position="76"/>
    </location>
</feature>
<feature type="non-terminal residue" evidence="3">
    <location>
        <position position="1"/>
    </location>
</feature>
<dbReference type="AlphaFoldDB" id="A0A6A4LSQ3"/>
<dbReference type="InterPro" id="IPR057611">
    <property type="entry name" value="PIEZO_dom"/>
</dbReference>
<evidence type="ECO:0000313" key="3">
    <source>
        <dbReference type="EMBL" id="KAE9464006.1"/>
    </source>
</evidence>
<feature type="domain" description="Piezo-type mechanosensitive ion channel homolog" evidence="2">
    <location>
        <begin position="151"/>
        <end position="280"/>
    </location>
</feature>
<dbReference type="GO" id="GO:0050982">
    <property type="term" value="P:detection of mechanical stimulus"/>
    <property type="evidence" value="ECO:0007669"/>
    <property type="project" value="TreeGrafter"/>
</dbReference>
<feature type="transmembrane region" description="Helical" evidence="1">
    <location>
        <begin position="168"/>
        <end position="194"/>
    </location>
</feature>
<dbReference type="EMBL" id="QEFC01000547">
    <property type="protein sequence ID" value="KAE9464006.1"/>
    <property type="molecule type" value="Genomic_DNA"/>
</dbReference>
<dbReference type="PANTHER" id="PTHR13167">
    <property type="entry name" value="PIEZO-TYPE MECHANOSENSITIVE ION CHANNEL COMPONENT"/>
    <property type="match status" value="1"/>
</dbReference>
<evidence type="ECO:0000259" key="2">
    <source>
        <dbReference type="Pfam" id="PF25288"/>
    </source>
</evidence>
<keyword evidence="1" id="KW-0812">Transmembrane</keyword>
<feature type="transmembrane region" description="Helical" evidence="1">
    <location>
        <begin position="460"/>
        <end position="479"/>
    </location>
</feature>
<keyword evidence="4" id="KW-1185">Reference proteome</keyword>
<dbReference type="GO" id="GO:0071260">
    <property type="term" value="P:cellular response to mechanical stimulus"/>
    <property type="evidence" value="ECO:0007669"/>
    <property type="project" value="TreeGrafter"/>
</dbReference>
<evidence type="ECO:0000256" key="1">
    <source>
        <dbReference type="SAM" id="Phobius"/>
    </source>
</evidence>
<reference evidence="3 4" key="1">
    <citation type="journal article" date="2019" name="Genome Biol. Evol.">
        <title>The Rhododendron genome and chromosomal organization provide insight into shared whole-genome duplications across the heath family (Ericaceae).</title>
        <authorList>
            <person name="Soza V.L."/>
            <person name="Lindsley D."/>
            <person name="Waalkes A."/>
            <person name="Ramage E."/>
            <person name="Patwardhan R.P."/>
            <person name="Burton J.N."/>
            <person name="Adey A."/>
            <person name="Kumar A."/>
            <person name="Qiu R."/>
            <person name="Shendure J."/>
            <person name="Hall B."/>
        </authorList>
    </citation>
    <scope>NUCLEOTIDE SEQUENCE [LARGE SCALE GENOMIC DNA]</scope>
    <source>
        <strain evidence="3">RSF 1966-606</strain>
    </source>
</reference>
<feature type="transmembrane region" description="Helical" evidence="1">
    <location>
        <begin position="394"/>
        <end position="413"/>
    </location>
</feature>
<dbReference type="GO" id="GO:0042391">
    <property type="term" value="P:regulation of membrane potential"/>
    <property type="evidence" value="ECO:0007669"/>
    <property type="project" value="TreeGrafter"/>
</dbReference>
<dbReference type="Proteomes" id="UP000428333">
    <property type="component" value="Linkage Group LG03"/>
</dbReference>
<feature type="transmembrane region" description="Helical" evidence="1">
    <location>
        <begin position="485"/>
        <end position="504"/>
    </location>
</feature>
<comment type="caution">
    <text evidence="3">The sequence shown here is derived from an EMBL/GenBank/DDBJ whole genome shotgun (WGS) entry which is preliminary data.</text>
</comment>
<dbReference type="Pfam" id="PF25288">
    <property type="entry name" value="PIEZO"/>
    <property type="match status" value="1"/>
</dbReference>
<sequence>MIMLGFMLTGVVSLVALSFWSFHFASICAFGLLAYVGYVVFAFPSLFRLHRLNGLLLVFILLWAVSTYIFNVAFAFLNWKVGKNMEIWELVGLWHYPIPGFFLLAQFCLGILVALGNLVSNSVFLYLSDEDGRSSNNNCAVEVKEEARVLIVATIAWGLRKCCRAIELVLIFLIAMKPGFIHAVYIIFFLVYLLSHNISKKIRQSLVLLCEAHFAILYILQLNLVLDFLEREGSLSMEIITQLGLLERDSSWDFLEMALLACLCAVHNHGSEMLFSFSAIVEHAPFLPVGFGILKAGLNKSVLLSVYASPAIRDSHNDSSYERKIASYLSAIGQKFLSVYRSFGTYIAFLTILVTVYLVIPNYVSFGYIFLLLFWITGRQLVEKTKRRLWFPLKAYAIMVFIFIYILSIFPSFEKWLSGKINLSDLGYATEASLWKNVWESLAIMIVMQLYSYERRQSSAFGFIYLLGIVICSNSPKVSRFPSKSFLIFTGFLVVTEYLFQMFGKQAKMFPGQKHYYVSLLLGFRVFEPGFWGLEAGLRGKVLVIAACTLQYNVFHWLEKVPSTVRNSETWEEPCPLFIADEDTLPIVSISNGEAGILPDSSDYLQIEGGRLAIHGHLSILVPLTHLPISMESHKWNKKRINALKKERFETQVATLKVYLKYWMENTFNLFGLE</sequence>
<accession>A0A6A4LSQ3</accession>
<dbReference type="GO" id="GO:0008381">
    <property type="term" value="F:mechanosensitive monoatomic ion channel activity"/>
    <property type="evidence" value="ECO:0007669"/>
    <property type="project" value="InterPro"/>
</dbReference>
<keyword evidence="1" id="KW-0472">Membrane</keyword>
<feature type="transmembrane region" description="Helical" evidence="1">
    <location>
        <begin position="343"/>
        <end position="360"/>
    </location>
</feature>
<keyword evidence="1" id="KW-1133">Transmembrane helix</keyword>
<dbReference type="InterPro" id="IPR027272">
    <property type="entry name" value="Piezo"/>
</dbReference>
<dbReference type="OrthoDB" id="303066at2759"/>